<proteinExistence type="predicted"/>
<reference evidence="1" key="2">
    <citation type="submission" date="2012-05" db="EMBL/GenBank/DDBJ databases">
        <title>The Genome Annotation of Fusarium oxysporum Cotton.</title>
        <authorList>
            <consortium name="The Broad Institute Genomics Platform"/>
            <person name="Ma L.-J."/>
            <person name="Corby-Kistler H."/>
            <person name="Broz K."/>
            <person name="Gale L.R."/>
            <person name="Jonkers W."/>
            <person name="O'Donnell K."/>
            <person name="Ploetz R."/>
            <person name="Steinberg C."/>
            <person name="Schwartz D.C."/>
            <person name="VanEtten H."/>
            <person name="Zhou S."/>
            <person name="Young S.K."/>
            <person name="Zeng Q."/>
            <person name="Gargeya S."/>
            <person name="Fitzgerald M."/>
            <person name="Abouelleil A."/>
            <person name="Alvarado L."/>
            <person name="Chapman S.B."/>
            <person name="Gainer-Dewar J."/>
            <person name="Goldberg J."/>
            <person name="Griggs A."/>
            <person name="Gujja S."/>
            <person name="Hansen M."/>
            <person name="Howarth C."/>
            <person name="Imamovic A."/>
            <person name="Ireland A."/>
            <person name="Larimer J."/>
            <person name="McCowan C."/>
            <person name="Murphy C."/>
            <person name="Pearson M."/>
            <person name="Poon T.W."/>
            <person name="Priest M."/>
            <person name="Roberts A."/>
            <person name="Saif S."/>
            <person name="Shea T."/>
            <person name="Sykes S."/>
            <person name="Wortman J."/>
            <person name="Nusbaum C."/>
            <person name="Birren B."/>
        </authorList>
    </citation>
    <scope>NUCLEOTIDE SEQUENCE</scope>
    <source>
        <strain evidence="1">25433</strain>
    </source>
</reference>
<organism evidence="1">
    <name type="scientific">Fusarium oxysporum f. sp. vasinfectum 25433</name>
    <dbReference type="NCBI Taxonomy" id="1089449"/>
    <lineage>
        <taxon>Eukaryota</taxon>
        <taxon>Fungi</taxon>
        <taxon>Dikarya</taxon>
        <taxon>Ascomycota</taxon>
        <taxon>Pezizomycotina</taxon>
        <taxon>Sordariomycetes</taxon>
        <taxon>Hypocreomycetidae</taxon>
        <taxon>Hypocreales</taxon>
        <taxon>Nectriaceae</taxon>
        <taxon>Fusarium</taxon>
        <taxon>Fusarium oxysporum species complex</taxon>
    </lineage>
</organism>
<accession>X0KNA2</accession>
<name>X0KNA2_FUSOX</name>
<dbReference type="InterPro" id="IPR055530">
    <property type="entry name" value="DUF7104"/>
</dbReference>
<dbReference type="Gene3D" id="1.20.5.340">
    <property type="match status" value="1"/>
</dbReference>
<reference evidence="1" key="1">
    <citation type="submission" date="2011-11" db="EMBL/GenBank/DDBJ databases">
        <title>The Genome Sequence of Fusarium oxysporum Cotton.</title>
        <authorList>
            <consortium name="The Broad Institute Genome Sequencing Platform"/>
            <person name="Ma L.-J."/>
            <person name="Gale L.R."/>
            <person name="Schwartz D.C."/>
            <person name="Zhou S."/>
            <person name="Corby-Kistler H."/>
            <person name="Young S.K."/>
            <person name="Zeng Q."/>
            <person name="Gargeya S."/>
            <person name="Fitzgerald M."/>
            <person name="Haas B."/>
            <person name="Abouelleil A."/>
            <person name="Alvarado L."/>
            <person name="Arachchi H.M."/>
            <person name="Berlin A."/>
            <person name="Brown A."/>
            <person name="Chapman S.B."/>
            <person name="Chen Z."/>
            <person name="Dunbar C."/>
            <person name="Freedman E."/>
            <person name="Gearin G."/>
            <person name="Goldberg J."/>
            <person name="Griggs A."/>
            <person name="Gujja S."/>
            <person name="Heiman D."/>
            <person name="Howarth C."/>
            <person name="Larson L."/>
            <person name="Lui A."/>
            <person name="MacDonald P.J.P."/>
            <person name="Montmayeur A."/>
            <person name="Murphy C."/>
            <person name="Neiman D."/>
            <person name="Pearson M."/>
            <person name="Priest M."/>
            <person name="Roberts A."/>
            <person name="Saif S."/>
            <person name="Shea T."/>
            <person name="Shenoy N."/>
            <person name="Sisk P."/>
            <person name="Stolte C."/>
            <person name="Sykes S."/>
            <person name="Wortman J."/>
            <person name="Nusbaum C."/>
            <person name="Birren B."/>
        </authorList>
    </citation>
    <scope>NUCLEOTIDE SEQUENCE [LARGE SCALE GENOMIC DNA]</scope>
    <source>
        <strain evidence="1">25433</strain>
    </source>
</reference>
<dbReference type="AlphaFoldDB" id="X0KNA2"/>
<evidence type="ECO:0000313" key="1">
    <source>
        <dbReference type="EMBL" id="EXM15089.1"/>
    </source>
</evidence>
<dbReference type="EMBL" id="JH658033">
    <property type="protein sequence ID" value="EXM15089.1"/>
    <property type="molecule type" value="Genomic_DNA"/>
</dbReference>
<dbReference type="Pfam" id="PF23397">
    <property type="entry name" value="DUF7104"/>
    <property type="match status" value="2"/>
</dbReference>
<sequence>MALFLDRLGDQLLVTESVVEAAAENWMSGKDIMILLLDRLGDRLLVTESVVKAVAGNWESDRECG</sequence>
<dbReference type="Proteomes" id="UP000030701">
    <property type="component" value="Unassembled WGS sequence"/>
</dbReference>
<dbReference type="HOGENOM" id="CLU_2849774_0_0_1"/>
<protein>
    <submittedName>
        <fullName evidence="1">Uncharacterized protein</fullName>
    </submittedName>
</protein>
<gene>
    <name evidence="1" type="ORF">FOTG_16533</name>
</gene>